<proteinExistence type="predicted"/>
<gene>
    <name evidence="1" type="ORF">S03H2_48918</name>
</gene>
<organism evidence="1">
    <name type="scientific">marine sediment metagenome</name>
    <dbReference type="NCBI Taxonomy" id="412755"/>
    <lineage>
        <taxon>unclassified sequences</taxon>
        <taxon>metagenomes</taxon>
        <taxon>ecological metagenomes</taxon>
    </lineage>
</organism>
<sequence>MKLEMSIVGTAPLTSQWNSIDWNIILRKVRQIQTRI</sequence>
<name>X1IGB7_9ZZZZ</name>
<evidence type="ECO:0000313" key="1">
    <source>
        <dbReference type="EMBL" id="GAH68305.1"/>
    </source>
</evidence>
<dbReference type="AlphaFoldDB" id="X1IGB7"/>
<feature type="non-terminal residue" evidence="1">
    <location>
        <position position="36"/>
    </location>
</feature>
<comment type="caution">
    <text evidence="1">The sequence shown here is derived from an EMBL/GenBank/DDBJ whole genome shotgun (WGS) entry which is preliminary data.</text>
</comment>
<dbReference type="EMBL" id="BARU01030880">
    <property type="protein sequence ID" value="GAH68305.1"/>
    <property type="molecule type" value="Genomic_DNA"/>
</dbReference>
<accession>X1IGB7</accession>
<reference evidence="1" key="1">
    <citation type="journal article" date="2014" name="Front. Microbiol.">
        <title>High frequency of phylogenetically diverse reductive dehalogenase-homologous genes in deep subseafloor sedimentary metagenomes.</title>
        <authorList>
            <person name="Kawai M."/>
            <person name="Futagami T."/>
            <person name="Toyoda A."/>
            <person name="Takaki Y."/>
            <person name="Nishi S."/>
            <person name="Hori S."/>
            <person name="Arai W."/>
            <person name="Tsubouchi T."/>
            <person name="Morono Y."/>
            <person name="Uchiyama I."/>
            <person name="Ito T."/>
            <person name="Fujiyama A."/>
            <person name="Inagaki F."/>
            <person name="Takami H."/>
        </authorList>
    </citation>
    <scope>NUCLEOTIDE SEQUENCE</scope>
    <source>
        <strain evidence="1">Expedition CK06-06</strain>
    </source>
</reference>
<protein>
    <submittedName>
        <fullName evidence="1">Uncharacterized protein</fullName>
    </submittedName>
</protein>